<name>A0A2C8FDV6_9BACT</name>
<keyword evidence="2" id="KW-1185">Reference proteome</keyword>
<dbReference type="SUPFAM" id="SSF52540">
    <property type="entry name" value="P-loop containing nucleoside triphosphate hydrolases"/>
    <property type="match status" value="1"/>
</dbReference>
<accession>A0A2C8FDV6</accession>
<dbReference type="RefSeq" id="WP_157917513.1">
    <property type="nucleotide sequence ID" value="NZ_LT907975.1"/>
</dbReference>
<organism evidence="1 2">
    <name type="scientific">Pseudodesulfovibrio profundus</name>
    <dbReference type="NCBI Taxonomy" id="57320"/>
    <lineage>
        <taxon>Bacteria</taxon>
        <taxon>Pseudomonadati</taxon>
        <taxon>Thermodesulfobacteriota</taxon>
        <taxon>Desulfovibrionia</taxon>
        <taxon>Desulfovibrionales</taxon>
        <taxon>Desulfovibrionaceae</taxon>
    </lineage>
</organism>
<dbReference type="AlphaFoldDB" id="A0A2C8FDV6"/>
<reference evidence="2" key="1">
    <citation type="submission" date="2017-09" db="EMBL/GenBank/DDBJ databases">
        <authorList>
            <person name="Regsiter A."/>
            <person name="William W."/>
        </authorList>
    </citation>
    <scope>NUCLEOTIDE SEQUENCE [LARGE SCALE GENOMIC DNA]</scope>
    <source>
        <strain evidence="2">500-1</strain>
    </source>
</reference>
<dbReference type="KEGG" id="pprf:DPRO_3162"/>
<evidence type="ECO:0000313" key="2">
    <source>
        <dbReference type="Proteomes" id="UP000219215"/>
    </source>
</evidence>
<evidence type="ECO:0008006" key="3">
    <source>
        <dbReference type="Google" id="ProtNLM"/>
    </source>
</evidence>
<protein>
    <recommendedName>
        <fullName evidence="3">Sulfotransferase domain-containing protein</fullName>
    </recommendedName>
</protein>
<dbReference type="Proteomes" id="UP000219215">
    <property type="component" value="Chromosome DPRO"/>
</dbReference>
<sequence>MKPTLYVHTGTPKTGTTTIQNVLADNCSQLLMQGVLYPIAGREGLKQHHRLFSALRVPPHPLFSHKKSFDEYLLDLQSEIESSSPNKVVISSEMFWDYMVHKHFDEHYPELFDLFSEVILVTYVRRPDNYCQSYNNTMIIVTEQAHYRAVYPDVYGHLKSLDRFQHIVRPFERGQLDEGDAVTDIANVVGINLEGFVLPKDRLNSSTYLDNLEMCRLLNSVKPLPSFIQKAKGRILTLPGKGKVSEMFSPEERLEIIERNKEQTEKIAREFLNREDGRLFYDPLPSQDQDYCEPKLSIEKVVQGLGSILALQQGEMEAQRASVEKMKQHVDLLLKSTTQRHLPFWMRLLSFYYTVLRLSKIGKIEDYSSHIEALTQDKRAINVTSKQCGAYFTVPDEVIAKEDAQYLLRVVINAPQDTTFQLSTYESLRQSSSENKFQALLAKGWNDCLLDIGKMAGKVRLRIYPGLEVGNYEISRFDLFELRDKV</sequence>
<evidence type="ECO:0000313" key="1">
    <source>
        <dbReference type="EMBL" id="SOB60074.1"/>
    </source>
</evidence>
<gene>
    <name evidence="1" type="ORF">DPRO_3162</name>
</gene>
<dbReference type="OrthoDB" id="5459800at2"/>
<dbReference type="InterPro" id="IPR027417">
    <property type="entry name" value="P-loop_NTPase"/>
</dbReference>
<proteinExistence type="predicted"/>
<dbReference type="EMBL" id="LT907975">
    <property type="protein sequence ID" value="SOB60074.1"/>
    <property type="molecule type" value="Genomic_DNA"/>
</dbReference>